<dbReference type="OrthoDB" id="9810250at2"/>
<name>A0A3N0HYY6_9FIRM</name>
<dbReference type="RefSeq" id="WP_128521039.1">
    <property type="nucleotide sequence ID" value="NZ_JALFCT010000073.1"/>
</dbReference>
<dbReference type="PANTHER" id="PTHR43479:SF7">
    <property type="entry name" value="TETR-FAMILY TRANSCRIPTIONAL REGULATOR"/>
    <property type="match status" value="1"/>
</dbReference>
<dbReference type="EMBL" id="RJQC01000004">
    <property type="protein sequence ID" value="RNM29352.1"/>
    <property type="molecule type" value="Genomic_DNA"/>
</dbReference>
<organism evidence="2 3">
    <name type="scientific">Absicoccus porci</name>
    <dbReference type="NCBI Taxonomy" id="2486576"/>
    <lineage>
        <taxon>Bacteria</taxon>
        <taxon>Bacillati</taxon>
        <taxon>Bacillota</taxon>
        <taxon>Erysipelotrichia</taxon>
        <taxon>Erysipelotrichales</taxon>
        <taxon>Erysipelotrichaceae</taxon>
        <taxon>Absicoccus</taxon>
    </lineage>
</organism>
<sequence>MSEPMKLRLAQAMNQCMKKASVENITIKEICFEANCSRQTFYRCFKDKYDLINWYFDCILRISFDRMGQGRTIYDGLLKKFQYIQEESLFFHAAFSTDSQNNLRQHDFEMIYAFYLDLITKKKQYPLHSKQRDILEIYCFASVYRTAKWVLNGTKETPEELVDILIHAMPQDLTSLFKQLNIYK</sequence>
<comment type="caution">
    <text evidence="2">The sequence shown here is derived from an EMBL/GenBank/DDBJ whole genome shotgun (WGS) entry which is preliminary data.</text>
</comment>
<dbReference type="Gene3D" id="1.10.357.10">
    <property type="entry name" value="Tetracycline Repressor, domain 2"/>
    <property type="match status" value="1"/>
</dbReference>
<protein>
    <submittedName>
        <fullName evidence="2">TetR family transcriptional regulator</fullName>
    </submittedName>
</protein>
<dbReference type="InterPro" id="IPR039532">
    <property type="entry name" value="TetR_C_Firmicutes"/>
</dbReference>
<keyword evidence="3" id="KW-1185">Reference proteome</keyword>
<evidence type="ECO:0000313" key="3">
    <source>
        <dbReference type="Proteomes" id="UP000276568"/>
    </source>
</evidence>
<accession>A0A3N0HYY6</accession>
<dbReference type="InterPro" id="IPR009057">
    <property type="entry name" value="Homeodomain-like_sf"/>
</dbReference>
<dbReference type="InterPro" id="IPR050624">
    <property type="entry name" value="HTH-type_Tx_Regulator"/>
</dbReference>
<dbReference type="SUPFAM" id="SSF46689">
    <property type="entry name" value="Homeodomain-like"/>
    <property type="match status" value="1"/>
</dbReference>
<dbReference type="Pfam" id="PF14278">
    <property type="entry name" value="TetR_C_8"/>
    <property type="match status" value="1"/>
</dbReference>
<evidence type="ECO:0000313" key="2">
    <source>
        <dbReference type="EMBL" id="RNM29352.1"/>
    </source>
</evidence>
<proteinExistence type="predicted"/>
<feature type="domain" description="Transcriptional regulator TetR C-terminal Firmicutes type" evidence="1">
    <location>
        <begin position="72"/>
        <end position="168"/>
    </location>
</feature>
<dbReference type="Proteomes" id="UP000276568">
    <property type="component" value="Unassembled WGS sequence"/>
</dbReference>
<reference evidence="2 3" key="1">
    <citation type="submission" date="2018-11" db="EMBL/GenBank/DDBJ databases">
        <title>Clostridium sp. nov., a member of the family Erysipelotrichaceae isolated from pig faeces.</title>
        <authorList>
            <person name="Chang Y.-H."/>
        </authorList>
    </citation>
    <scope>NUCLEOTIDE SEQUENCE [LARGE SCALE GENOMIC DNA]</scope>
    <source>
        <strain evidence="2 3">YH-panp20</strain>
    </source>
</reference>
<dbReference type="PANTHER" id="PTHR43479">
    <property type="entry name" value="ACREF/ENVCD OPERON REPRESSOR-RELATED"/>
    <property type="match status" value="1"/>
</dbReference>
<evidence type="ECO:0000259" key="1">
    <source>
        <dbReference type="Pfam" id="PF14278"/>
    </source>
</evidence>
<gene>
    <name evidence="2" type="ORF">EDX97_10155</name>
</gene>
<dbReference type="AlphaFoldDB" id="A0A3N0HYY6"/>